<evidence type="ECO:0000313" key="7">
    <source>
        <dbReference type="Proteomes" id="UP000580250"/>
    </source>
</evidence>
<dbReference type="InterPro" id="IPR036431">
    <property type="entry name" value="ARID_dom_sf"/>
</dbReference>
<dbReference type="PROSITE" id="PS51011">
    <property type="entry name" value="ARID"/>
    <property type="match status" value="1"/>
</dbReference>
<evidence type="ECO:0000256" key="2">
    <source>
        <dbReference type="ARBA" id="ARBA00023015"/>
    </source>
</evidence>
<evidence type="ECO:0000259" key="5">
    <source>
        <dbReference type="PROSITE" id="PS51011"/>
    </source>
</evidence>
<protein>
    <recommendedName>
        <fullName evidence="5">ARID domain-containing protein</fullName>
    </recommendedName>
</protein>
<accession>A0A6V7TYU6</accession>
<dbReference type="SUPFAM" id="SSF48371">
    <property type="entry name" value="ARM repeat"/>
    <property type="match status" value="1"/>
</dbReference>
<dbReference type="InterPro" id="IPR001606">
    <property type="entry name" value="ARID_dom"/>
</dbReference>
<gene>
    <name evidence="6" type="ORF">MENT_LOCUS5601</name>
</gene>
<keyword evidence="2" id="KW-0805">Transcription regulation</keyword>
<dbReference type="InterPro" id="IPR016024">
    <property type="entry name" value="ARM-type_fold"/>
</dbReference>
<dbReference type="PANTHER" id="PTHR22970:SF14">
    <property type="entry name" value="AT-RICH INTERACTIVE DOMAIN-CONTAINING PROTEIN 2"/>
    <property type="match status" value="1"/>
</dbReference>
<reference evidence="6 7" key="1">
    <citation type="submission" date="2020-08" db="EMBL/GenBank/DDBJ databases">
        <authorList>
            <person name="Koutsovoulos G."/>
            <person name="Danchin GJ E."/>
        </authorList>
    </citation>
    <scope>NUCLEOTIDE SEQUENCE [LARGE SCALE GENOMIC DNA]</scope>
</reference>
<evidence type="ECO:0000256" key="1">
    <source>
        <dbReference type="ARBA" id="ARBA00022853"/>
    </source>
</evidence>
<keyword evidence="4" id="KW-0539">Nucleus</keyword>
<dbReference type="SUPFAM" id="SSF46774">
    <property type="entry name" value="ARID-like"/>
    <property type="match status" value="1"/>
</dbReference>
<dbReference type="Proteomes" id="UP000580250">
    <property type="component" value="Unassembled WGS sequence"/>
</dbReference>
<dbReference type="AlphaFoldDB" id="A0A6V7TYU6"/>
<dbReference type="Gene3D" id="1.25.10.10">
    <property type="entry name" value="Leucine-rich Repeat Variant"/>
    <property type="match status" value="1"/>
</dbReference>
<evidence type="ECO:0000256" key="4">
    <source>
        <dbReference type="ARBA" id="ARBA00023242"/>
    </source>
</evidence>
<name>A0A6V7TYU6_MELEN</name>
<dbReference type="GO" id="GO:0003677">
    <property type="term" value="F:DNA binding"/>
    <property type="evidence" value="ECO:0007669"/>
    <property type="project" value="InterPro"/>
</dbReference>
<organism evidence="6 7">
    <name type="scientific">Meloidogyne enterolobii</name>
    <name type="common">Root-knot nematode worm</name>
    <name type="synonym">Meloidogyne mayaguensis</name>
    <dbReference type="NCBI Taxonomy" id="390850"/>
    <lineage>
        <taxon>Eukaryota</taxon>
        <taxon>Metazoa</taxon>
        <taxon>Ecdysozoa</taxon>
        <taxon>Nematoda</taxon>
        <taxon>Chromadorea</taxon>
        <taxon>Rhabditida</taxon>
        <taxon>Tylenchina</taxon>
        <taxon>Tylenchomorpha</taxon>
        <taxon>Tylenchoidea</taxon>
        <taxon>Meloidogynidae</taxon>
        <taxon>Meloidogyninae</taxon>
        <taxon>Meloidogyne</taxon>
    </lineage>
</organism>
<comment type="caution">
    <text evidence="6">The sequence shown here is derived from an EMBL/GenBank/DDBJ whole genome shotgun (WGS) entry which is preliminary data.</text>
</comment>
<feature type="domain" description="ARID" evidence="5">
    <location>
        <begin position="24"/>
        <end position="116"/>
    </location>
</feature>
<dbReference type="Pfam" id="PF01388">
    <property type="entry name" value="ARID"/>
    <property type="match status" value="1"/>
</dbReference>
<dbReference type="Gene3D" id="1.10.150.60">
    <property type="entry name" value="ARID DNA-binding domain"/>
    <property type="match status" value="1"/>
</dbReference>
<evidence type="ECO:0000313" key="6">
    <source>
        <dbReference type="EMBL" id="CAD2137828.1"/>
    </source>
</evidence>
<dbReference type="SMART" id="SM00501">
    <property type="entry name" value="BRIGHT"/>
    <property type="match status" value="1"/>
</dbReference>
<dbReference type="OrthoDB" id="338531at2759"/>
<sequence>MLARKRRNLKDEYVQFLSTPVEKRLKANQFYENLRHFYRRKWGCSLRIPYANGKELDLYELYDAVVSLGGWQKVTNFDRWGEVLQKLSISENIQMAEHAVRIIYMQYLCKFEQNESGGDIVEEHENELIGIRSARLKGMIAMPSYSEPPMSVFRSSDNFPPLDFHKLVFSLLSGLPNEVAFALNVLTIMSHPGPFVLNFENCPNIIDLLVSLIGIKVDLLGAAPSNLFKWWKESSNYDFTKFWKYSGIDEGIFNSWIFSSEQETIKLSSLSEIYKDDNFDLTKPTNWRVFSILGILHNLSFEENNLLTMGENKALLRLLLICCNCRWQLLKRIACETLSNISKNINLISIEDPLTGSAFFKSIQNGLNSNDRFEILRFIEIIGGLCQTTLNEPILCDFLDKTNFFPRIFTLLTLKDILICIISLETILQLSELGRNACELISSCNKSVEQLIGMLTTDAASFGQAGLSGIKVVEINGHHVQPYVNPNKKKLHSLNQSSQHSKTTTQQQQPIITNTTTPINNHLPPITNNNFSELDKSINNIATTAKITSKSKNNSNKKCVETQMPQHMCEWMMMALDDTNEEIEPCSRFFSTPSQLLFHIYEDHLKALVQSHASSAAKNPDNVCMIRCRWPMCDSTPRTLWSMTTHLQDVHCTEQSLEINLQKRNEFGLDDYINQIRQLFKQNREQGQQPGYAPFAAYEAIRRHALTNLKKDLTDDNEGPVTRNIRLTSAIILRNLSKHSTLARRKLQRFEGFLSWLSLSKLESSRTLSQCLFEIITQSPIDNNNNEQLKSTEEE</sequence>
<keyword evidence="1" id="KW-0156">Chromatin regulator</keyword>
<proteinExistence type="predicted"/>
<evidence type="ECO:0000256" key="3">
    <source>
        <dbReference type="ARBA" id="ARBA00023163"/>
    </source>
</evidence>
<keyword evidence="3" id="KW-0804">Transcription</keyword>
<dbReference type="EMBL" id="CAJEWN010000020">
    <property type="protein sequence ID" value="CAD2137828.1"/>
    <property type="molecule type" value="Genomic_DNA"/>
</dbReference>
<dbReference type="SMART" id="SM01014">
    <property type="entry name" value="ARID"/>
    <property type="match status" value="1"/>
</dbReference>
<dbReference type="InterPro" id="IPR011989">
    <property type="entry name" value="ARM-like"/>
</dbReference>
<dbReference type="InterPro" id="IPR052406">
    <property type="entry name" value="Chromatin_Remodeling_Comp"/>
</dbReference>
<dbReference type="CDD" id="cd16100">
    <property type="entry name" value="ARID"/>
    <property type="match status" value="1"/>
</dbReference>
<dbReference type="GO" id="GO:0006325">
    <property type="term" value="P:chromatin organization"/>
    <property type="evidence" value="ECO:0007669"/>
    <property type="project" value="UniProtKB-KW"/>
</dbReference>
<dbReference type="PANTHER" id="PTHR22970">
    <property type="entry name" value="AT-RICH INTERACTIVE DOMAIN-CONTAINING PROTEIN 2"/>
    <property type="match status" value="1"/>
</dbReference>